<protein>
    <submittedName>
        <fullName evidence="1">Uncharacterized protein</fullName>
    </submittedName>
</protein>
<proteinExistence type="predicted"/>
<organism>
    <name type="scientific">Branchiostoma floridae</name>
    <name type="common">Florida lancelet</name>
    <name type="synonym">Amphioxus</name>
    <dbReference type="NCBI Taxonomy" id="7739"/>
    <lineage>
        <taxon>Eukaryota</taxon>
        <taxon>Metazoa</taxon>
        <taxon>Chordata</taxon>
        <taxon>Cephalochordata</taxon>
        <taxon>Leptocardii</taxon>
        <taxon>Amphioxiformes</taxon>
        <taxon>Branchiostomatidae</taxon>
        <taxon>Branchiostoma</taxon>
    </lineage>
</organism>
<evidence type="ECO:0000313" key="1">
    <source>
        <dbReference type="EMBL" id="EEN57038.1"/>
    </source>
</evidence>
<dbReference type="SUPFAM" id="SSF54637">
    <property type="entry name" value="Thioesterase/thiol ester dehydrase-isomerase"/>
    <property type="match status" value="4"/>
</dbReference>
<dbReference type="PANTHER" id="PTHR34487:SF1">
    <property type="entry name" value="ACYL-ACP THIOESTERASE"/>
    <property type="match status" value="1"/>
</dbReference>
<gene>
    <name evidence="1" type="ORF">BRAFLDRAFT_96938</name>
</gene>
<dbReference type="InParanoid" id="C3YSD3"/>
<dbReference type="AlphaFoldDB" id="C3YSD3"/>
<sequence length="533" mass="59339">MKARLSQDGTKLVTSYELSPIDFDRTGVLKLWTLSQLISYSGPEESPVFYIPGHLKTVASFVRYQEFYLHPEFYTKVKFNSTVEVVSGVGFVGKTSWICKGDVRLAKSQDIICHFNLQLVNVDMSTRQPTALPQNLRLKGKGPRPTFDLPMASSSQLMYSDKFRVEESDVDANDHAKQSAFIRFCSDAAVFGTKAGCFPSLREDLLKFHVKKIAMLFQKEALLGDMLGVESWEIPSKPSNSTARKKGVDNISPGEMASVNSVSDGKSYAASEVLLAAAQTGSIQGVKAALKDGFLTTWTLSKLIMYSRPEQSAVFYMPGFLETVASFLRYQEIHLHPEFYTKVKFNSTVEVVAGVGYVGKTSWICQGHVRLATSQDILCHYNCQLVYVDISTRQPIVLPQHLRLKGKGLRPTFDLSPVSPNTPMYSHKFSIVESDIDGNGHTNQSVFIRLCSDTAVLGTKAGCYPSLSGDVLKYRVKKIAMLFQEESLVGDMLEVQSWEISSKPVSLEFLVKRGQDCIVRCSFEFFAGERAKL</sequence>
<dbReference type="Gene3D" id="3.10.129.10">
    <property type="entry name" value="Hotdog Thioesterase"/>
    <property type="match status" value="3"/>
</dbReference>
<dbReference type="PANTHER" id="PTHR34487">
    <property type="entry name" value="ACYL-ACP THIOESTERASE"/>
    <property type="match status" value="1"/>
</dbReference>
<dbReference type="InterPro" id="IPR029069">
    <property type="entry name" value="HotDog_dom_sf"/>
</dbReference>
<dbReference type="EMBL" id="GG666548">
    <property type="protein sequence ID" value="EEN57038.1"/>
    <property type="molecule type" value="Genomic_DNA"/>
</dbReference>
<dbReference type="eggNOG" id="ENOG502SC8H">
    <property type="taxonomic scope" value="Eukaryota"/>
</dbReference>
<accession>C3YSD3</accession>
<name>C3YSD3_BRAFL</name>
<reference evidence="1" key="1">
    <citation type="journal article" date="2008" name="Nature">
        <title>The amphioxus genome and the evolution of the chordate karyotype.</title>
        <authorList>
            <consortium name="US DOE Joint Genome Institute (JGI-PGF)"/>
            <person name="Putnam N.H."/>
            <person name="Butts T."/>
            <person name="Ferrier D.E.K."/>
            <person name="Furlong R.F."/>
            <person name="Hellsten U."/>
            <person name="Kawashima T."/>
            <person name="Robinson-Rechavi M."/>
            <person name="Shoguchi E."/>
            <person name="Terry A."/>
            <person name="Yu J.-K."/>
            <person name="Benito-Gutierrez E.L."/>
            <person name="Dubchak I."/>
            <person name="Garcia-Fernandez J."/>
            <person name="Gibson-Brown J.J."/>
            <person name="Grigoriev I.V."/>
            <person name="Horton A.C."/>
            <person name="de Jong P.J."/>
            <person name="Jurka J."/>
            <person name="Kapitonov V.V."/>
            <person name="Kohara Y."/>
            <person name="Kuroki Y."/>
            <person name="Lindquist E."/>
            <person name="Lucas S."/>
            <person name="Osoegawa K."/>
            <person name="Pennacchio L.A."/>
            <person name="Salamov A.A."/>
            <person name="Satou Y."/>
            <person name="Sauka-Spengler T."/>
            <person name="Schmutz J."/>
            <person name="Shin-I T."/>
            <person name="Toyoda A."/>
            <person name="Bronner-Fraser M."/>
            <person name="Fujiyama A."/>
            <person name="Holland L.Z."/>
            <person name="Holland P.W.H."/>
            <person name="Satoh N."/>
            <person name="Rokhsar D.S."/>
        </authorList>
    </citation>
    <scope>NUCLEOTIDE SEQUENCE [LARGE SCALE GENOMIC DNA]</scope>
    <source>
        <strain evidence="1">S238N-H82</strain>
        <tissue evidence="1">Testes</tissue>
    </source>
</reference>